<proteinExistence type="predicted"/>
<dbReference type="Proteomes" id="UP001529510">
    <property type="component" value="Unassembled WGS sequence"/>
</dbReference>
<dbReference type="EMBL" id="JAMKFB020000011">
    <property type="protein sequence ID" value="KAL0181325.1"/>
    <property type="molecule type" value="Genomic_DNA"/>
</dbReference>
<dbReference type="AlphaFoldDB" id="A0ABD0Q5I7"/>
<feature type="non-terminal residue" evidence="2">
    <location>
        <position position="87"/>
    </location>
</feature>
<sequence>DDGVQTRLPASLATHSVAAAQAAAAQATIAQVAALEQLRDRLESGEPPEKKIALPLEEHQRLLQRALQHNLLAMTAQIPMNIRINNQ</sequence>
<organism evidence="2 3">
    <name type="scientific">Cirrhinus mrigala</name>
    <name type="common">Mrigala</name>
    <dbReference type="NCBI Taxonomy" id="683832"/>
    <lineage>
        <taxon>Eukaryota</taxon>
        <taxon>Metazoa</taxon>
        <taxon>Chordata</taxon>
        <taxon>Craniata</taxon>
        <taxon>Vertebrata</taxon>
        <taxon>Euteleostomi</taxon>
        <taxon>Actinopterygii</taxon>
        <taxon>Neopterygii</taxon>
        <taxon>Teleostei</taxon>
        <taxon>Ostariophysi</taxon>
        <taxon>Cypriniformes</taxon>
        <taxon>Cyprinidae</taxon>
        <taxon>Labeoninae</taxon>
        <taxon>Labeonini</taxon>
        <taxon>Cirrhinus</taxon>
    </lineage>
</organism>
<feature type="non-terminal residue" evidence="2">
    <location>
        <position position="1"/>
    </location>
</feature>
<comment type="caution">
    <text evidence="2">The sequence shown here is derived from an EMBL/GenBank/DDBJ whole genome shotgun (WGS) entry which is preliminary data.</text>
</comment>
<name>A0ABD0Q5I7_CIRMR</name>
<evidence type="ECO:0000313" key="2">
    <source>
        <dbReference type="EMBL" id="KAL0181325.1"/>
    </source>
</evidence>
<feature type="domain" description="REKLES" evidence="1">
    <location>
        <begin position="33"/>
        <end position="87"/>
    </location>
</feature>
<reference evidence="2 3" key="1">
    <citation type="submission" date="2024-05" db="EMBL/GenBank/DDBJ databases">
        <title>Genome sequencing and assembly of Indian major carp, Cirrhinus mrigala (Hamilton, 1822).</title>
        <authorList>
            <person name="Mohindra V."/>
            <person name="Chowdhury L.M."/>
            <person name="Lal K."/>
            <person name="Jena J.K."/>
        </authorList>
    </citation>
    <scope>NUCLEOTIDE SEQUENCE [LARGE SCALE GENOMIC DNA]</scope>
    <source>
        <strain evidence="2">CM1030</strain>
        <tissue evidence="2">Blood</tissue>
    </source>
</reference>
<keyword evidence="3" id="KW-1185">Reference proteome</keyword>
<accession>A0ABD0Q5I7</accession>
<gene>
    <name evidence="2" type="ORF">M9458_023731</name>
</gene>
<protein>
    <recommendedName>
        <fullName evidence="1">REKLES domain-containing protein</fullName>
    </recommendedName>
</protein>
<dbReference type="InterPro" id="IPR023334">
    <property type="entry name" value="REKLES_domain"/>
</dbReference>
<evidence type="ECO:0000259" key="1">
    <source>
        <dbReference type="PROSITE" id="PS51486"/>
    </source>
</evidence>
<evidence type="ECO:0000313" key="3">
    <source>
        <dbReference type="Proteomes" id="UP001529510"/>
    </source>
</evidence>
<dbReference type="PROSITE" id="PS51486">
    <property type="entry name" value="REKLES"/>
    <property type="match status" value="1"/>
</dbReference>